<protein>
    <recommendedName>
        <fullName evidence="4">WD40 repeat domain-containing protein</fullName>
    </recommendedName>
</protein>
<evidence type="ECO:0000313" key="2">
    <source>
        <dbReference type="EMBL" id="KAA1376334.1"/>
    </source>
</evidence>
<keyword evidence="1" id="KW-1133">Transmembrane helix</keyword>
<proteinExistence type="predicted"/>
<dbReference type="RefSeq" id="WP_129184266.1">
    <property type="nucleotide sequence ID" value="NZ_JAGIOG010000001.1"/>
</dbReference>
<dbReference type="Proteomes" id="UP001515100">
    <property type="component" value="Unassembled WGS sequence"/>
</dbReference>
<accession>A0A641AN32</accession>
<reference evidence="2" key="1">
    <citation type="submission" date="2019-09" db="EMBL/GenBank/DDBJ databases">
        <authorList>
            <person name="Li J."/>
        </authorList>
    </citation>
    <scope>NUCLEOTIDE SEQUENCE [LARGE SCALE GENOMIC DNA]</scope>
    <source>
        <strain evidence="2">NRBC 14897</strain>
    </source>
</reference>
<sequence>MTDLLEQIRDHANAEPVPELDVARIMLRGRRVRRRRAVVRRGITGIVVTAVAGTAIVVGTGHDSAPTRLDVSTSFSAGDVDLVSAAYRTGGAYSRGDTLWFSDPTYSVDVGTTIQMMLYTADGVVAGVSNNEAGDVKRDYVYVGTDGSVRDLKLPGKIVPGTDAQADRFAYLTTKDAGYEIHVVEASTGRELAKRDYDAKYTWAGWDVPPIGLTGDYVVIGVDGAQQVIDWRTGERVEDLPVGQLPSTGGGRALGNDLGAVTYRLGDSKALRSTDDLAVSSEPGEPGWASNTLSPDGRFVETINTFVEIDDDGSVRKVLDAALDEVVGEPVVYVTDVDTGRRITLPGHARTYGWTPDGRLMRVDGTKVTTCDAITGECASHAVPDGPGKIRMAGRYLGS</sequence>
<keyword evidence="1" id="KW-0472">Membrane</keyword>
<dbReference type="OrthoDB" id="3765694at2"/>
<keyword evidence="1" id="KW-0812">Transmembrane</keyword>
<organism evidence="2 3">
    <name type="scientific">Aeromicrobium fastidiosum</name>
    <dbReference type="NCBI Taxonomy" id="52699"/>
    <lineage>
        <taxon>Bacteria</taxon>
        <taxon>Bacillati</taxon>
        <taxon>Actinomycetota</taxon>
        <taxon>Actinomycetes</taxon>
        <taxon>Propionibacteriales</taxon>
        <taxon>Nocardioidaceae</taxon>
        <taxon>Aeromicrobium</taxon>
    </lineage>
</organism>
<dbReference type="AlphaFoldDB" id="A0A641AN32"/>
<evidence type="ECO:0000256" key="1">
    <source>
        <dbReference type="SAM" id="Phobius"/>
    </source>
</evidence>
<name>A0A641AN32_9ACTN</name>
<keyword evidence="3" id="KW-1185">Reference proteome</keyword>
<evidence type="ECO:0000313" key="3">
    <source>
        <dbReference type="Proteomes" id="UP001515100"/>
    </source>
</evidence>
<evidence type="ECO:0008006" key="4">
    <source>
        <dbReference type="Google" id="ProtNLM"/>
    </source>
</evidence>
<feature type="transmembrane region" description="Helical" evidence="1">
    <location>
        <begin position="38"/>
        <end position="58"/>
    </location>
</feature>
<dbReference type="EMBL" id="SDPP02000003">
    <property type="protein sequence ID" value="KAA1376334.1"/>
    <property type="molecule type" value="Genomic_DNA"/>
</dbReference>
<comment type="caution">
    <text evidence="2">The sequence shown here is derived from an EMBL/GenBank/DDBJ whole genome shotgun (WGS) entry which is preliminary data.</text>
</comment>
<gene>
    <name evidence="2" type="ORF">ESP62_012940</name>
</gene>